<name>W2Q720_PHYN3</name>
<dbReference type="EMBL" id="KI669588">
    <property type="protein sequence ID" value="ETN08339.1"/>
    <property type="molecule type" value="Genomic_DNA"/>
</dbReference>
<dbReference type="GO" id="GO:0008270">
    <property type="term" value="F:zinc ion binding"/>
    <property type="evidence" value="ECO:0007669"/>
    <property type="project" value="UniProtKB-KW"/>
</dbReference>
<keyword evidence="4" id="KW-0862">Zinc</keyword>
<dbReference type="GeneID" id="20191599"/>
<dbReference type="AlphaFoldDB" id="W2Q720"/>
<evidence type="ECO:0000256" key="2">
    <source>
        <dbReference type="ARBA" id="ARBA00022723"/>
    </source>
</evidence>
<keyword evidence="3" id="KW-0863">Zinc-finger</keyword>
<feature type="compositionally biased region" description="Basic residues" evidence="6">
    <location>
        <begin position="838"/>
        <end position="848"/>
    </location>
</feature>
<dbReference type="InterPro" id="IPR052035">
    <property type="entry name" value="ZnF_BED_domain_contain"/>
</dbReference>
<gene>
    <name evidence="7" type="ORF">PPTG_23000</name>
</gene>
<feature type="region of interest" description="Disordered" evidence="6">
    <location>
        <begin position="207"/>
        <end position="226"/>
    </location>
</feature>
<dbReference type="GO" id="GO:0005634">
    <property type="term" value="C:nucleus"/>
    <property type="evidence" value="ECO:0007669"/>
    <property type="project" value="UniProtKB-SubCell"/>
</dbReference>
<dbReference type="PANTHER" id="PTHR46481">
    <property type="entry name" value="ZINC FINGER BED DOMAIN-CONTAINING PROTEIN 4"/>
    <property type="match status" value="1"/>
</dbReference>
<reference evidence="8" key="1">
    <citation type="submission" date="2011-12" db="EMBL/GenBank/DDBJ databases">
        <authorList>
            <consortium name="The Broad Institute Genome Sequencing Platform"/>
            <person name="Russ C."/>
            <person name="Tyler B."/>
            <person name="Panabieres F."/>
            <person name="Shan W."/>
            <person name="Tripathy S."/>
            <person name="Grunwald N."/>
            <person name="Machado M."/>
            <person name="Young S.K."/>
            <person name="Zeng Q."/>
            <person name="Gargeya S."/>
            <person name="Fitzgerald M."/>
            <person name="Haas B."/>
            <person name="Abouelleil A."/>
            <person name="Alvarado L."/>
            <person name="Arachchi H.M."/>
            <person name="Berlin A."/>
            <person name="Chapman S.B."/>
            <person name="Gearin G."/>
            <person name="Goldberg J."/>
            <person name="Griggs A."/>
            <person name="Gujja S."/>
            <person name="Hansen M."/>
            <person name="Heiman D."/>
            <person name="Howarth C."/>
            <person name="Larimer J."/>
            <person name="Lui A."/>
            <person name="MacDonald P.J.P."/>
            <person name="McCowen C."/>
            <person name="Montmayeur A."/>
            <person name="Murphy C."/>
            <person name="Neiman D."/>
            <person name="Pearson M."/>
            <person name="Priest M."/>
            <person name="Roberts A."/>
            <person name="Saif S."/>
            <person name="Shea T."/>
            <person name="Sisk P."/>
            <person name="Stolte C."/>
            <person name="Sykes S."/>
            <person name="Wortman J."/>
            <person name="Nusbaum C."/>
            <person name="Birren B."/>
        </authorList>
    </citation>
    <scope>NUCLEOTIDE SEQUENCE [LARGE SCALE GENOMIC DNA]</scope>
    <source>
        <strain evidence="8">INRA-310</strain>
    </source>
</reference>
<reference evidence="7 8" key="2">
    <citation type="submission" date="2013-11" db="EMBL/GenBank/DDBJ databases">
        <title>The Genome Sequence of Phytophthora parasitica INRA-310.</title>
        <authorList>
            <consortium name="The Broad Institute Genomics Platform"/>
            <person name="Russ C."/>
            <person name="Tyler B."/>
            <person name="Panabieres F."/>
            <person name="Shan W."/>
            <person name="Tripathy S."/>
            <person name="Grunwald N."/>
            <person name="Machado M."/>
            <person name="Johnson C.S."/>
            <person name="Arredondo F."/>
            <person name="Hong C."/>
            <person name="Coffey M."/>
            <person name="Young S.K."/>
            <person name="Zeng Q."/>
            <person name="Gargeya S."/>
            <person name="Fitzgerald M."/>
            <person name="Abouelleil A."/>
            <person name="Alvarado L."/>
            <person name="Chapman S.B."/>
            <person name="Gainer-Dewar J."/>
            <person name="Goldberg J."/>
            <person name="Griggs A."/>
            <person name="Gujja S."/>
            <person name="Hansen M."/>
            <person name="Howarth C."/>
            <person name="Imamovic A."/>
            <person name="Ireland A."/>
            <person name="Larimer J."/>
            <person name="McCowan C."/>
            <person name="Murphy C."/>
            <person name="Pearson M."/>
            <person name="Poon T.W."/>
            <person name="Priest M."/>
            <person name="Roberts A."/>
            <person name="Saif S."/>
            <person name="Shea T."/>
            <person name="Sykes S."/>
            <person name="Wortman J."/>
            <person name="Nusbaum C."/>
            <person name="Birren B."/>
        </authorList>
    </citation>
    <scope>NUCLEOTIDE SEQUENCE [LARGE SCALE GENOMIC DNA]</scope>
    <source>
        <strain evidence="7 8">INRA-310</strain>
    </source>
</reference>
<dbReference type="STRING" id="761204.W2Q720"/>
<evidence type="ECO:0000313" key="7">
    <source>
        <dbReference type="EMBL" id="ETN08339.1"/>
    </source>
</evidence>
<evidence type="ECO:0000256" key="3">
    <source>
        <dbReference type="ARBA" id="ARBA00022771"/>
    </source>
</evidence>
<evidence type="ECO:0000256" key="4">
    <source>
        <dbReference type="ARBA" id="ARBA00022833"/>
    </source>
</evidence>
<protein>
    <submittedName>
        <fullName evidence="7">Uncharacterized protein</fullName>
    </submittedName>
</protein>
<feature type="region of interest" description="Disordered" evidence="6">
    <location>
        <begin position="838"/>
        <end position="857"/>
    </location>
</feature>
<dbReference type="PANTHER" id="PTHR46481:SF10">
    <property type="entry name" value="ZINC FINGER BED DOMAIN-CONTAINING PROTEIN 39"/>
    <property type="match status" value="1"/>
</dbReference>
<sequence>MKCADPDCTCADLTTTDPCIVCERGVHHICSNELYDSGKWSERFCSAACVYQWKTLTSPPSSAADSDIEPRESLGQPSQVSQLSVSQEAFLPTTQAATTPSVTDLTEARIFSPENCRHEVWDVAYRLATPFVKTRGRDKASFSHVCLLCAQELTCQPYASARAWEGALHRWTNTSNAKAHMVAAHEDHQLGQAEASARLQAATRNIDEATDHASNPKRSLSPAENDRAVKRRGTLQKLWAPTQRDISVYIAHWLISSGLAYNTVASEGFKLLVQRLTGNLGATILVASTFRDLLTGVWFKYCNKTGGFFQRELKAAYGTFLNLHHDGWTTGNGKVGVLGATASFIDKTWNHCEIALLLTVGNPSHAATDMQRVICSRIRDLYDVDISAMTQFTVSDTTASARKTSKLFEDSIVTNCTMHVLNLSLHNSFSMFDLNAPRDPMTTVDTFRRILISGEAFSGLARVCLARMKGQLKKRIGTATAETVLILLIDPRTKFSVESLIVPSSTPETEKHASDGETQQSQQSSEVVSAGSKLLVDAHREMFCSLHAHDLNVVETNAAMTSPNFDLVPYADVEVICGAPIKAVAEGEALKMTLHEQADREVINSSMSLAQCVEALVAADRCAEKEYEYKLSRIGRFVNSNYDEEMGNVLRFTTHFVPEKIEPQYAAALSKAATYSYEAHKNNSDEVLVLGTFSCNVPTQTTGVATVNFRKMDKSCHQAQGGAAAAVRNFQSDIRENQRKKRRTQADRYKEAVRATHLIASELADLSDDQDFEDMLQYVLEQWRHVRQKMKLPLQSTELKRESEEVSEDSAESQTLNIEKKDTREVGLRVHINPKARKVGRPQKHRKTTAASERADRKWYKAAESGRALAGADTLEDSSIFVARSAWTSRN</sequence>
<evidence type="ECO:0000313" key="8">
    <source>
        <dbReference type="Proteomes" id="UP000018817"/>
    </source>
</evidence>
<accession>W2Q720</accession>
<keyword evidence="2" id="KW-0479">Metal-binding</keyword>
<comment type="subcellular location">
    <subcellularLocation>
        <location evidence="1">Nucleus</location>
    </subcellularLocation>
</comment>
<keyword evidence="5" id="KW-0539">Nucleus</keyword>
<feature type="region of interest" description="Disordered" evidence="6">
    <location>
        <begin position="504"/>
        <end position="525"/>
    </location>
</feature>
<dbReference type="VEuPathDB" id="FungiDB:PPTG_23000"/>
<evidence type="ECO:0000256" key="1">
    <source>
        <dbReference type="ARBA" id="ARBA00004123"/>
    </source>
</evidence>
<dbReference type="RefSeq" id="XP_008906087.1">
    <property type="nucleotide sequence ID" value="XM_008907839.1"/>
</dbReference>
<evidence type="ECO:0000256" key="5">
    <source>
        <dbReference type="ARBA" id="ARBA00023242"/>
    </source>
</evidence>
<dbReference type="Proteomes" id="UP000018817">
    <property type="component" value="Unassembled WGS sequence"/>
</dbReference>
<evidence type="ECO:0000256" key="6">
    <source>
        <dbReference type="SAM" id="MobiDB-lite"/>
    </source>
</evidence>
<organism evidence="7 8">
    <name type="scientific">Phytophthora nicotianae (strain INRA-310)</name>
    <name type="common">Phytophthora parasitica</name>
    <dbReference type="NCBI Taxonomy" id="761204"/>
    <lineage>
        <taxon>Eukaryota</taxon>
        <taxon>Sar</taxon>
        <taxon>Stramenopiles</taxon>
        <taxon>Oomycota</taxon>
        <taxon>Peronosporomycetes</taxon>
        <taxon>Peronosporales</taxon>
        <taxon>Peronosporaceae</taxon>
        <taxon>Phytophthora</taxon>
    </lineage>
</organism>
<proteinExistence type="predicted"/>